<dbReference type="AlphaFoldDB" id="A0A0E9QFW8"/>
<name>A0A0E9QFW8_ANGAN</name>
<reference evidence="1" key="1">
    <citation type="submission" date="2014-11" db="EMBL/GenBank/DDBJ databases">
        <authorList>
            <person name="Amaro Gonzalez C."/>
        </authorList>
    </citation>
    <scope>NUCLEOTIDE SEQUENCE</scope>
</reference>
<evidence type="ECO:0000313" key="1">
    <source>
        <dbReference type="EMBL" id="JAH15736.1"/>
    </source>
</evidence>
<dbReference type="EMBL" id="GBXM01092841">
    <property type="protein sequence ID" value="JAH15736.1"/>
    <property type="molecule type" value="Transcribed_RNA"/>
</dbReference>
<reference evidence="1" key="2">
    <citation type="journal article" date="2015" name="Fish Shellfish Immunol.">
        <title>Early steps in the European eel (Anguilla anguilla)-Vibrio vulnificus interaction in the gills: Role of the RtxA13 toxin.</title>
        <authorList>
            <person name="Callol A."/>
            <person name="Pajuelo D."/>
            <person name="Ebbesson L."/>
            <person name="Teles M."/>
            <person name="MacKenzie S."/>
            <person name="Amaro C."/>
        </authorList>
    </citation>
    <scope>NUCLEOTIDE SEQUENCE</scope>
</reference>
<accession>A0A0E9QFW8</accession>
<sequence length="37" mass="4015">MQASCLRGITTVVPSEHVECLKARGCPVFYEKVGTGF</sequence>
<proteinExistence type="predicted"/>
<protein>
    <submittedName>
        <fullName evidence="1">Uncharacterized protein</fullName>
    </submittedName>
</protein>
<organism evidence="1">
    <name type="scientific">Anguilla anguilla</name>
    <name type="common">European freshwater eel</name>
    <name type="synonym">Muraena anguilla</name>
    <dbReference type="NCBI Taxonomy" id="7936"/>
    <lineage>
        <taxon>Eukaryota</taxon>
        <taxon>Metazoa</taxon>
        <taxon>Chordata</taxon>
        <taxon>Craniata</taxon>
        <taxon>Vertebrata</taxon>
        <taxon>Euteleostomi</taxon>
        <taxon>Actinopterygii</taxon>
        <taxon>Neopterygii</taxon>
        <taxon>Teleostei</taxon>
        <taxon>Anguilliformes</taxon>
        <taxon>Anguillidae</taxon>
        <taxon>Anguilla</taxon>
    </lineage>
</organism>